<reference evidence="3 4" key="1">
    <citation type="submission" date="2015-08" db="EMBL/GenBank/DDBJ databases">
        <title>Investigation of the bacterial diversity of lava forest soil.</title>
        <authorList>
            <person name="Lee J.S."/>
        </authorList>
    </citation>
    <scope>NUCLEOTIDE SEQUENCE [LARGE SCALE GENOMIC DNA]</scope>
    <source>
        <strain evidence="3 4">GJW-30</strain>
    </source>
</reference>
<proteinExistence type="predicted"/>
<dbReference type="InterPro" id="IPR049201">
    <property type="entry name" value="DUF6867"/>
</dbReference>
<evidence type="ECO:0000259" key="2">
    <source>
        <dbReference type="Pfam" id="PF21741"/>
    </source>
</evidence>
<dbReference type="Pfam" id="PF21741">
    <property type="entry name" value="DUF6867"/>
    <property type="match status" value="1"/>
</dbReference>
<protein>
    <recommendedName>
        <fullName evidence="2">DUF6867 domain-containing protein</fullName>
    </recommendedName>
</protein>
<feature type="transmembrane region" description="Helical" evidence="1">
    <location>
        <begin position="41"/>
        <end position="59"/>
    </location>
</feature>
<accession>A0A0S3PWB3</accession>
<dbReference type="RefSeq" id="WP_208408004.1">
    <property type="nucleotide sequence ID" value="NZ_AP014946.1"/>
</dbReference>
<dbReference type="Proteomes" id="UP000236884">
    <property type="component" value="Chromosome"/>
</dbReference>
<gene>
    <name evidence="3" type="ORF">GJW-30_1_02615</name>
</gene>
<sequence>MNIPRLLYEDSVWVFLLLTVVLGGSAAWATGRAIAGTWRPWWQAALYALVLAVAVRFFHYALFQGSFDSKHYYAVDALVCLTLALTAYRLTRAGQMAAQYAWINEKSGPFGWRIRSANEQVKSPQSR</sequence>
<organism evidence="3 4">
    <name type="scientific">Variibacter gotjawalensis</name>
    <dbReference type="NCBI Taxonomy" id="1333996"/>
    <lineage>
        <taxon>Bacteria</taxon>
        <taxon>Pseudomonadati</taxon>
        <taxon>Pseudomonadota</taxon>
        <taxon>Alphaproteobacteria</taxon>
        <taxon>Hyphomicrobiales</taxon>
        <taxon>Nitrobacteraceae</taxon>
        <taxon>Variibacter</taxon>
    </lineage>
</organism>
<keyword evidence="1" id="KW-0812">Transmembrane</keyword>
<keyword evidence="4" id="KW-1185">Reference proteome</keyword>
<keyword evidence="1" id="KW-1133">Transmembrane helix</keyword>
<evidence type="ECO:0000313" key="3">
    <source>
        <dbReference type="EMBL" id="BAT60080.1"/>
    </source>
</evidence>
<keyword evidence="1" id="KW-0472">Membrane</keyword>
<dbReference type="EMBL" id="AP014946">
    <property type="protein sequence ID" value="BAT60080.1"/>
    <property type="molecule type" value="Genomic_DNA"/>
</dbReference>
<dbReference type="AlphaFoldDB" id="A0A0S3PWB3"/>
<feature type="transmembrane region" description="Helical" evidence="1">
    <location>
        <begin position="12"/>
        <end position="29"/>
    </location>
</feature>
<evidence type="ECO:0000256" key="1">
    <source>
        <dbReference type="SAM" id="Phobius"/>
    </source>
</evidence>
<evidence type="ECO:0000313" key="4">
    <source>
        <dbReference type="Proteomes" id="UP000236884"/>
    </source>
</evidence>
<feature type="domain" description="DUF6867" evidence="2">
    <location>
        <begin position="11"/>
        <end position="114"/>
    </location>
</feature>
<dbReference type="KEGG" id="vgo:GJW-30_1_02615"/>
<name>A0A0S3PWB3_9BRAD</name>